<sequence>ILACAVSETVFISPSTGVALDCSQTSCPHGYSCVRDSWNTSRMVCCGTAHRGSCPFGSRLVRMRTGDPFACNSDSHCPERAICHKFSDFQSGVCCKYVYKDIRPIHDAGGAPMELPDCPATHEVDVSSLAGVPCSPLSSQPCTSSSAFCTFSEKRKR</sequence>
<dbReference type="SMART" id="SM00289">
    <property type="entry name" value="WR1"/>
    <property type="match status" value="2"/>
</dbReference>
<dbReference type="Proteomes" id="UP001331761">
    <property type="component" value="Unassembled WGS sequence"/>
</dbReference>
<organism evidence="1 2">
    <name type="scientific">Trichostrongylus colubriformis</name>
    <name type="common">Black scour worm</name>
    <dbReference type="NCBI Taxonomy" id="6319"/>
    <lineage>
        <taxon>Eukaryota</taxon>
        <taxon>Metazoa</taxon>
        <taxon>Ecdysozoa</taxon>
        <taxon>Nematoda</taxon>
        <taxon>Chromadorea</taxon>
        <taxon>Rhabditida</taxon>
        <taxon>Rhabditina</taxon>
        <taxon>Rhabditomorpha</taxon>
        <taxon>Strongyloidea</taxon>
        <taxon>Trichostrongylidae</taxon>
        <taxon>Trichostrongylus</taxon>
    </lineage>
</organism>
<evidence type="ECO:0008006" key="3">
    <source>
        <dbReference type="Google" id="ProtNLM"/>
    </source>
</evidence>
<dbReference type="Pfam" id="PF14625">
    <property type="entry name" value="Lustrin_cystein"/>
    <property type="match status" value="2"/>
</dbReference>
<reference evidence="1 2" key="1">
    <citation type="submission" date="2019-10" db="EMBL/GenBank/DDBJ databases">
        <title>Assembly and Annotation for the nematode Trichostrongylus colubriformis.</title>
        <authorList>
            <person name="Martin J."/>
        </authorList>
    </citation>
    <scope>NUCLEOTIDE SEQUENCE [LARGE SCALE GENOMIC DNA]</scope>
    <source>
        <strain evidence="1">G859</strain>
        <tissue evidence="1">Whole worm</tissue>
    </source>
</reference>
<gene>
    <name evidence="1" type="ORF">GCK32_022245</name>
</gene>
<keyword evidence="2" id="KW-1185">Reference proteome</keyword>
<dbReference type="EMBL" id="WIXE01008317">
    <property type="protein sequence ID" value="KAK5979497.1"/>
    <property type="molecule type" value="Genomic_DNA"/>
</dbReference>
<accession>A0AAN8FRR9</accession>
<evidence type="ECO:0000313" key="1">
    <source>
        <dbReference type="EMBL" id="KAK5979497.1"/>
    </source>
</evidence>
<proteinExistence type="predicted"/>
<feature type="non-terminal residue" evidence="1">
    <location>
        <position position="1"/>
    </location>
</feature>
<dbReference type="InterPro" id="IPR006150">
    <property type="entry name" value="Cys_repeat_1"/>
</dbReference>
<dbReference type="AlphaFoldDB" id="A0AAN8FRR9"/>
<dbReference type="InterPro" id="IPR028150">
    <property type="entry name" value="Lustrin_cystein"/>
</dbReference>
<comment type="caution">
    <text evidence="1">The sequence shown here is derived from an EMBL/GenBank/DDBJ whole genome shotgun (WGS) entry which is preliminary data.</text>
</comment>
<evidence type="ECO:0000313" key="2">
    <source>
        <dbReference type="Proteomes" id="UP001331761"/>
    </source>
</evidence>
<protein>
    <recommendedName>
        <fullName evidence="3">EB domain-containing protein</fullName>
    </recommendedName>
</protein>
<name>A0AAN8FRR9_TRICO</name>